<dbReference type="EMBL" id="KV429033">
    <property type="protein sequence ID" value="KZT74461.1"/>
    <property type="molecule type" value="Genomic_DNA"/>
</dbReference>
<proteinExistence type="predicted"/>
<keyword evidence="3" id="KW-1185">Reference proteome</keyword>
<accession>A0A165U6D9</accession>
<dbReference type="AlphaFoldDB" id="A0A165U6D9"/>
<feature type="non-terminal residue" evidence="2">
    <location>
        <position position="263"/>
    </location>
</feature>
<evidence type="ECO:0000256" key="1">
    <source>
        <dbReference type="SAM" id="MobiDB-lite"/>
    </source>
</evidence>
<feature type="region of interest" description="Disordered" evidence="1">
    <location>
        <begin position="188"/>
        <end position="211"/>
    </location>
</feature>
<reference evidence="2 3" key="1">
    <citation type="journal article" date="2016" name="Mol. Biol. Evol.">
        <title>Comparative Genomics of Early-Diverging Mushroom-Forming Fungi Provides Insights into the Origins of Lignocellulose Decay Capabilities.</title>
        <authorList>
            <person name="Nagy L.G."/>
            <person name="Riley R."/>
            <person name="Tritt A."/>
            <person name="Adam C."/>
            <person name="Daum C."/>
            <person name="Floudas D."/>
            <person name="Sun H."/>
            <person name="Yadav J.S."/>
            <person name="Pangilinan J."/>
            <person name="Larsson K.H."/>
            <person name="Matsuura K."/>
            <person name="Barry K."/>
            <person name="Labutti K."/>
            <person name="Kuo R."/>
            <person name="Ohm R.A."/>
            <person name="Bhattacharya S.S."/>
            <person name="Shirouzu T."/>
            <person name="Yoshinaga Y."/>
            <person name="Martin F.M."/>
            <person name="Grigoriev I.V."/>
            <person name="Hibbett D.S."/>
        </authorList>
    </citation>
    <scope>NUCLEOTIDE SEQUENCE [LARGE SCALE GENOMIC DNA]</scope>
    <source>
        <strain evidence="2 3">L-15889</strain>
    </source>
</reference>
<gene>
    <name evidence="2" type="ORF">DAEQUDRAFT_753897</name>
</gene>
<feature type="region of interest" description="Disordered" evidence="1">
    <location>
        <begin position="147"/>
        <end position="169"/>
    </location>
</feature>
<evidence type="ECO:0000313" key="3">
    <source>
        <dbReference type="Proteomes" id="UP000076727"/>
    </source>
</evidence>
<name>A0A165U6D9_9APHY</name>
<protein>
    <submittedName>
        <fullName evidence="2">Uncharacterized protein</fullName>
    </submittedName>
</protein>
<organism evidence="2 3">
    <name type="scientific">Daedalea quercina L-15889</name>
    <dbReference type="NCBI Taxonomy" id="1314783"/>
    <lineage>
        <taxon>Eukaryota</taxon>
        <taxon>Fungi</taxon>
        <taxon>Dikarya</taxon>
        <taxon>Basidiomycota</taxon>
        <taxon>Agaricomycotina</taxon>
        <taxon>Agaricomycetes</taxon>
        <taxon>Polyporales</taxon>
        <taxon>Fomitopsis</taxon>
    </lineage>
</organism>
<dbReference type="Proteomes" id="UP000076727">
    <property type="component" value="Unassembled WGS sequence"/>
</dbReference>
<evidence type="ECO:0000313" key="2">
    <source>
        <dbReference type="EMBL" id="KZT74461.1"/>
    </source>
</evidence>
<sequence length="263" mass="29603">MSSGIRILSGAVSAQLDWCLHTLITSTMHETRLSRACQYLLAAQRLLVTRPAVDSKARGATARAVVPVARIRRCHTSRSGHLCRRRCWTRRRRAAPASAPLQGWSLVGQKLRGRRRVVRAPSNRDTHLTLRRESSVRSSCIMEDCRMASQPNNRPTDRKKDSLSLASRPVSHCHRRRLRAQDIVRSHGLTDSSSSPYLSLPRGIPTPPAIGDKHGYRLRSIRKERVQCIGGRRASGVFIYSTHCVIRSHEIEYRQSPANGKHS</sequence>